<dbReference type="AlphaFoldDB" id="A0A0F9VRX8"/>
<accession>A0A0F9VRX8</accession>
<dbReference type="EMBL" id="LAZR01000029">
    <property type="protein sequence ID" value="KKO02693.1"/>
    <property type="molecule type" value="Genomic_DNA"/>
</dbReference>
<name>A0A0F9VRX8_9ZZZZ</name>
<protein>
    <submittedName>
        <fullName evidence="1">Uncharacterized protein</fullName>
    </submittedName>
</protein>
<organism evidence="1">
    <name type="scientific">marine sediment metagenome</name>
    <dbReference type="NCBI Taxonomy" id="412755"/>
    <lineage>
        <taxon>unclassified sequences</taxon>
        <taxon>metagenomes</taxon>
        <taxon>ecological metagenomes</taxon>
    </lineage>
</organism>
<proteinExistence type="predicted"/>
<comment type="caution">
    <text evidence="1">The sequence shown here is derived from an EMBL/GenBank/DDBJ whole genome shotgun (WGS) entry which is preliminary data.</text>
</comment>
<evidence type="ECO:0000313" key="1">
    <source>
        <dbReference type="EMBL" id="KKO02693.1"/>
    </source>
</evidence>
<reference evidence="1" key="1">
    <citation type="journal article" date="2015" name="Nature">
        <title>Complex archaea that bridge the gap between prokaryotes and eukaryotes.</title>
        <authorList>
            <person name="Spang A."/>
            <person name="Saw J.H."/>
            <person name="Jorgensen S.L."/>
            <person name="Zaremba-Niedzwiedzka K."/>
            <person name="Martijn J."/>
            <person name="Lind A.E."/>
            <person name="van Eijk R."/>
            <person name="Schleper C."/>
            <person name="Guy L."/>
            <person name="Ettema T.J."/>
        </authorList>
    </citation>
    <scope>NUCLEOTIDE SEQUENCE</scope>
</reference>
<gene>
    <name evidence="1" type="ORF">LCGC14_0101420</name>
</gene>
<sequence length="59" mass="6264">MKCAKCNSPAENWKCAICGEDADQHDSGHTHGDPPSDRHCMPKCAGCGQAEVLCTCVSE</sequence>